<sequence>MSEVEPGGMQFALVVLVFGLPWLLGGAVAGAVLWHVTWRRRWWLGALIGAFLGATTGFFAMMP</sequence>
<dbReference type="Proteomes" id="UP001320898">
    <property type="component" value="Unassembled WGS sequence"/>
</dbReference>
<evidence type="ECO:0000313" key="3">
    <source>
        <dbReference type="Proteomes" id="UP001320898"/>
    </source>
</evidence>
<dbReference type="EMBL" id="JALIDZ010000002">
    <property type="protein sequence ID" value="MCT8970950.1"/>
    <property type="molecule type" value="Genomic_DNA"/>
</dbReference>
<keyword evidence="1" id="KW-1133">Transmembrane helix</keyword>
<evidence type="ECO:0000313" key="2">
    <source>
        <dbReference type="EMBL" id="MCT8970950.1"/>
    </source>
</evidence>
<keyword evidence="3" id="KW-1185">Reference proteome</keyword>
<keyword evidence="1" id="KW-0812">Transmembrane</keyword>
<reference evidence="2 3" key="1">
    <citation type="submission" date="2022-04" db="EMBL/GenBank/DDBJ databases">
        <authorList>
            <person name="Ye Y.-Q."/>
            <person name="Du Z.-J."/>
        </authorList>
    </citation>
    <scope>NUCLEOTIDE SEQUENCE [LARGE SCALE GENOMIC DNA]</scope>
    <source>
        <strain evidence="2 3">A6E488</strain>
    </source>
</reference>
<keyword evidence="1" id="KW-0472">Membrane</keyword>
<protein>
    <submittedName>
        <fullName evidence="2">Uncharacterized protein</fullName>
    </submittedName>
</protein>
<comment type="caution">
    <text evidence="2">The sequence shown here is derived from an EMBL/GenBank/DDBJ whole genome shotgun (WGS) entry which is preliminary data.</text>
</comment>
<gene>
    <name evidence="2" type="ORF">MUB46_03665</name>
</gene>
<dbReference type="AlphaFoldDB" id="A0AAW5QSL3"/>
<evidence type="ECO:0000256" key="1">
    <source>
        <dbReference type="SAM" id="Phobius"/>
    </source>
</evidence>
<accession>A0AAW5QSL3</accession>
<name>A0AAW5QSL3_9HYPH</name>
<dbReference type="RefSeq" id="WP_261614527.1">
    <property type="nucleotide sequence ID" value="NZ_JALIDZ010000002.1"/>
</dbReference>
<proteinExistence type="predicted"/>
<feature type="transmembrane region" description="Helical" evidence="1">
    <location>
        <begin position="12"/>
        <end position="36"/>
    </location>
</feature>
<organism evidence="2 3">
    <name type="scientific">Microbaculum marinisediminis</name>
    <dbReference type="NCBI Taxonomy" id="2931392"/>
    <lineage>
        <taxon>Bacteria</taxon>
        <taxon>Pseudomonadati</taxon>
        <taxon>Pseudomonadota</taxon>
        <taxon>Alphaproteobacteria</taxon>
        <taxon>Hyphomicrobiales</taxon>
        <taxon>Tepidamorphaceae</taxon>
        <taxon>Microbaculum</taxon>
    </lineage>
</organism>
<feature type="transmembrane region" description="Helical" evidence="1">
    <location>
        <begin position="42"/>
        <end position="62"/>
    </location>
</feature>